<keyword evidence="1" id="KW-1133">Transmembrane helix</keyword>
<accession>A0A2A2TC44</accession>
<feature type="transmembrane region" description="Helical" evidence="1">
    <location>
        <begin position="27"/>
        <end position="49"/>
    </location>
</feature>
<gene>
    <name evidence="2" type="ORF">CK510_25165</name>
</gene>
<protein>
    <submittedName>
        <fullName evidence="2">Uncharacterized protein</fullName>
    </submittedName>
</protein>
<evidence type="ECO:0000256" key="1">
    <source>
        <dbReference type="SAM" id="Phobius"/>
    </source>
</evidence>
<keyword evidence="1" id="KW-0812">Transmembrane</keyword>
<keyword evidence="3" id="KW-1185">Reference proteome</keyword>
<proteinExistence type="predicted"/>
<comment type="caution">
    <text evidence="2">The sequence shown here is derived from an EMBL/GenBank/DDBJ whole genome shotgun (WGS) entry which is preliminary data.</text>
</comment>
<organism evidence="2 3">
    <name type="scientific">Brunnivagina elsteri CCALA 953</name>
    <dbReference type="NCBI Taxonomy" id="987040"/>
    <lineage>
        <taxon>Bacteria</taxon>
        <taxon>Bacillati</taxon>
        <taxon>Cyanobacteriota</taxon>
        <taxon>Cyanophyceae</taxon>
        <taxon>Nostocales</taxon>
        <taxon>Calotrichaceae</taxon>
        <taxon>Brunnivagina</taxon>
    </lineage>
</organism>
<evidence type="ECO:0000313" key="3">
    <source>
        <dbReference type="Proteomes" id="UP000218238"/>
    </source>
</evidence>
<dbReference type="OrthoDB" id="532298at2"/>
<dbReference type="EMBL" id="NTFS01000409">
    <property type="protein sequence ID" value="PAX51367.1"/>
    <property type="molecule type" value="Genomic_DNA"/>
</dbReference>
<dbReference type="Proteomes" id="UP000218238">
    <property type="component" value="Unassembled WGS sequence"/>
</dbReference>
<name>A0A2A2TC44_9CYAN</name>
<keyword evidence="1" id="KW-0472">Membrane</keyword>
<sequence>MQNTLFNKTFRDSEGNITLAQMPNLPLIVWIAASLLKLIFTSGKINIGLDVYSKRIEYKLLSC</sequence>
<evidence type="ECO:0000313" key="2">
    <source>
        <dbReference type="EMBL" id="PAX51367.1"/>
    </source>
</evidence>
<dbReference type="AlphaFoldDB" id="A0A2A2TC44"/>
<reference evidence="2 3" key="1">
    <citation type="submission" date="2017-08" db="EMBL/GenBank/DDBJ databases">
        <title>Draft genome sequence of filamentous cyanobacterium Calothrix elsteri CCALA 953.</title>
        <authorList>
            <person name="Gagunashvili A.N."/>
            <person name="Elster J."/>
            <person name="Andresson O.S."/>
        </authorList>
    </citation>
    <scope>NUCLEOTIDE SEQUENCE [LARGE SCALE GENOMIC DNA]</scope>
    <source>
        <strain evidence="2 3">CCALA 953</strain>
    </source>
</reference>